<dbReference type="SUPFAM" id="SSF89392">
    <property type="entry name" value="Prokaryotic lipoproteins and lipoprotein localization factors"/>
    <property type="match status" value="1"/>
</dbReference>
<evidence type="ECO:0000256" key="3">
    <source>
        <dbReference type="ARBA" id="ARBA00011245"/>
    </source>
</evidence>
<dbReference type="GO" id="GO:0015031">
    <property type="term" value="P:protein transport"/>
    <property type="evidence" value="ECO:0007669"/>
    <property type="project" value="UniProtKB-KW"/>
</dbReference>
<evidence type="ECO:0000313" key="15">
    <source>
        <dbReference type="Proteomes" id="UP000238196"/>
    </source>
</evidence>
<comment type="caution">
    <text evidence="14">The sequence shown here is derived from an EMBL/GenBank/DDBJ whole genome shotgun (WGS) entry which is preliminary data.</text>
</comment>
<comment type="subunit">
    <text evidence="3 13">Monomer.</text>
</comment>
<accession>A0A2S5KJX7</accession>
<keyword evidence="9" id="KW-0564">Palmitate</keyword>
<dbReference type="AlphaFoldDB" id="A0A2S5KJX7"/>
<evidence type="ECO:0000256" key="8">
    <source>
        <dbReference type="ARBA" id="ARBA00023136"/>
    </source>
</evidence>
<keyword evidence="5 13" id="KW-0813">Transport</keyword>
<dbReference type="EMBL" id="PRLP01000122">
    <property type="protein sequence ID" value="PPC74935.1"/>
    <property type="molecule type" value="Genomic_DNA"/>
</dbReference>
<evidence type="ECO:0000256" key="6">
    <source>
        <dbReference type="ARBA" id="ARBA00022729"/>
    </source>
</evidence>
<evidence type="ECO:0000256" key="5">
    <source>
        <dbReference type="ARBA" id="ARBA00022448"/>
    </source>
</evidence>
<gene>
    <name evidence="13 14" type="primary">lolB</name>
    <name evidence="14" type="ORF">C4K68_23440</name>
</gene>
<comment type="similarity">
    <text evidence="2 13">Belongs to the LolB family.</text>
</comment>
<dbReference type="Gene3D" id="2.50.20.10">
    <property type="entry name" value="Lipoprotein localisation LolA/LolB/LppX"/>
    <property type="match status" value="1"/>
</dbReference>
<dbReference type="OrthoDB" id="9797618at2"/>
<keyword evidence="8 13" id="KW-0472">Membrane</keyword>
<keyword evidence="6" id="KW-0732">Signal</keyword>
<comment type="function">
    <text evidence="13">Plays a critical role in the incorporation of lipoproteins in the outer membrane after they are released by the LolA protein.</text>
</comment>
<dbReference type="Pfam" id="PF03550">
    <property type="entry name" value="LolB"/>
    <property type="match status" value="1"/>
</dbReference>
<keyword evidence="12 14" id="KW-0449">Lipoprotein</keyword>
<evidence type="ECO:0000256" key="11">
    <source>
        <dbReference type="ARBA" id="ARBA00023237"/>
    </source>
</evidence>
<proteinExistence type="inferred from homology"/>
<sequence>MVLHYGNRASPIRHCASGARHCAASLTTPRSATSWSNTVSSLNLNAVKYLGLITLALLLSACASTNRLSFQPEPSTAWRQSLNQMDSWQLEGKAGLKSKESYNTLTVNWTEQGDSYQVKMTGPMGQGQLSLEGTPQQILLTTPQGRYVSDDPQALLRQHTGWPIPLTQLTYWIKGTPAPGKVKGSLYDEQGRLLSLEQAGWRLDYLEFQQQGQAWLPRKLTVKRDDLELKLVIKQWQVN</sequence>
<dbReference type="HAMAP" id="MF_00233">
    <property type="entry name" value="LolB"/>
    <property type="match status" value="1"/>
</dbReference>
<comment type="subcellular location">
    <subcellularLocation>
        <location evidence="1">Cell outer membrane</location>
        <topology evidence="1">Lipid-anchor</topology>
    </subcellularLocation>
</comment>
<keyword evidence="10 13" id="KW-0143">Chaperone</keyword>
<evidence type="ECO:0000256" key="4">
    <source>
        <dbReference type="ARBA" id="ARBA00016202"/>
    </source>
</evidence>
<evidence type="ECO:0000256" key="13">
    <source>
        <dbReference type="HAMAP-Rule" id="MF_00233"/>
    </source>
</evidence>
<evidence type="ECO:0000256" key="1">
    <source>
        <dbReference type="ARBA" id="ARBA00004459"/>
    </source>
</evidence>
<evidence type="ECO:0000256" key="12">
    <source>
        <dbReference type="ARBA" id="ARBA00023288"/>
    </source>
</evidence>
<name>A0A2S5KJX7_9PROT</name>
<dbReference type="CDD" id="cd16326">
    <property type="entry name" value="LolB"/>
    <property type="match status" value="1"/>
</dbReference>
<evidence type="ECO:0000256" key="9">
    <source>
        <dbReference type="ARBA" id="ARBA00023139"/>
    </source>
</evidence>
<evidence type="ECO:0000256" key="2">
    <source>
        <dbReference type="ARBA" id="ARBA00009696"/>
    </source>
</evidence>
<keyword evidence="11 13" id="KW-0998">Cell outer membrane</keyword>
<reference evidence="14 15" key="1">
    <citation type="submission" date="2018-02" db="EMBL/GenBank/DDBJ databases">
        <title>novel marine gammaproteobacteria from coastal saline agro ecosystem.</title>
        <authorList>
            <person name="Krishnan R."/>
            <person name="Ramesh Kumar N."/>
        </authorList>
    </citation>
    <scope>NUCLEOTIDE SEQUENCE [LARGE SCALE GENOMIC DNA]</scope>
    <source>
        <strain evidence="14 15">228</strain>
    </source>
</reference>
<evidence type="ECO:0000256" key="7">
    <source>
        <dbReference type="ARBA" id="ARBA00022927"/>
    </source>
</evidence>
<dbReference type="GO" id="GO:0044874">
    <property type="term" value="P:lipoprotein localization to outer membrane"/>
    <property type="evidence" value="ECO:0007669"/>
    <property type="project" value="UniProtKB-UniRule"/>
</dbReference>
<protein>
    <recommendedName>
        <fullName evidence="4 13">Outer-membrane lipoprotein LolB</fullName>
    </recommendedName>
</protein>
<dbReference type="InterPro" id="IPR029046">
    <property type="entry name" value="LolA/LolB/LppX"/>
</dbReference>
<dbReference type="Proteomes" id="UP000238196">
    <property type="component" value="Unassembled WGS sequence"/>
</dbReference>
<evidence type="ECO:0000313" key="14">
    <source>
        <dbReference type="EMBL" id="PPC74935.1"/>
    </source>
</evidence>
<dbReference type="NCBIfam" id="TIGR00548">
    <property type="entry name" value="lolB"/>
    <property type="match status" value="1"/>
</dbReference>
<keyword evidence="7 13" id="KW-0653">Protein transport</keyword>
<dbReference type="InterPro" id="IPR004565">
    <property type="entry name" value="OM_lipoprot_LolB"/>
</dbReference>
<organism evidence="14 15">
    <name type="scientific">Proteobacteria bacterium 228</name>
    <dbReference type="NCBI Taxonomy" id="2083153"/>
    <lineage>
        <taxon>Bacteria</taxon>
        <taxon>Pseudomonadati</taxon>
        <taxon>Pseudomonadota</taxon>
    </lineage>
</organism>
<dbReference type="GO" id="GO:0009279">
    <property type="term" value="C:cell outer membrane"/>
    <property type="evidence" value="ECO:0007669"/>
    <property type="project" value="UniProtKB-SubCell"/>
</dbReference>
<evidence type="ECO:0000256" key="10">
    <source>
        <dbReference type="ARBA" id="ARBA00023186"/>
    </source>
</evidence>